<dbReference type="InterPro" id="IPR055989">
    <property type="entry name" value="DUF7567"/>
</dbReference>
<organism evidence="1">
    <name type="scientific">viral metagenome</name>
    <dbReference type="NCBI Taxonomy" id="1070528"/>
    <lineage>
        <taxon>unclassified sequences</taxon>
        <taxon>metagenomes</taxon>
        <taxon>organismal metagenomes</taxon>
    </lineage>
</organism>
<evidence type="ECO:0000313" key="1">
    <source>
        <dbReference type="EMBL" id="QJB00188.1"/>
    </source>
</evidence>
<name>A0A6M3LY06_9ZZZZ</name>
<dbReference type="EMBL" id="MT143684">
    <property type="protein sequence ID" value="QJB00188.1"/>
    <property type="molecule type" value="Genomic_DNA"/>
</dbReference>
<dbReference type="Pfam" id="PF24451">
    <property type="entry name" value="DUF7567"/>
    <property type="match status" value="1"/>
</dbReference>
<dbReference type="AlphaFoldDB" id="A0A6M3LY06"/>
<sequence length="103" mass="12079">MISVHMISRFNPITRPDFKCPVCGGIRFTYLAPFGGLWCDKCNAQIEVMETCDGPSKVCVRVYSKHCHRKEWREAFERASTVIWEDDDEIRWMKVRGSEVIYD</sequence>
<proteinExistence type="predicted"/>
<reference evidence="1" key="1">
    <citation type="submission" date="2020-03" db="EMBL/GenBank/DDBJ databases">
        <title>The deep terrestrial virosphere.</title>
        <authorList>
            <person name="Holmfeldt K."/>
            <person name="Nilsson E."/>
            <person name="Simone D."/>
            <person name="Lopez-Fernandez M."/>
            <person name="Wu X."/>
            <person name="de Brujin I."/>
            <person name="Lundin D."/>
            <person name="Andersson A."/>
            <person name="Bertilsson S."/>
            <person name="Dopson M."/>
        </authorList>
    </citation>
    <scope>NUCLEOTIDE SEQUENCE</scope>
    <source>
        <strain evidence="1">MM171A00660</strain>
    </source>
</reference>
<gene>
    <name evidence="1" type="ORF">MM171A00660_0013</name>
</gene>
<accession>A0A6M3LY06</accession>
<protein>
    <submittedName>
        <fullName evidence="1">Uncharacterized protein</fullName>
    </submittedName>
</protein>